<name>A0ABT5TYC0_9MICO</name>
<evidence type="ECO:0000313" key="4">
    <source>
        <dbReference type="EMBL" id="MDD9206259.1"/>
    </source>
</evidence>
<accession>A0ABT5TYC0</accession>
<dbReference type="EMBL" id="JARACI010000828">
    <property type="protein sequence ID" value="MDD9206259.1"/>
    <property type="molecule type" value="Genomic_DNA"/>
</dbReference>
<dbReference type="InterPro" id="IPR041916">
    <property type="entry name" value="Anti_sigma_zinc_sf"/>
</dbReference>
<dbReference type="InterPro" id="IPR024020">
    <property type="entry name" value="Anit_sigma_mycothiol_RsrA"/>
</dbReference>
<dbReference type="NCBIfam" id="TIGR03988">
    <property type="entry name" value="antisig_RsrA"/>
    <property type="match status" value="1"/>
</dbReference>
<feature type="non-terminal residue" evidence="4">
    <location>
        <position position="99"/>
    </location>
</feature>
<reference evidence="4" key="1">
    <citation type="submission" date="2023-02" db="EMBL/GenBank/DDBJ databases">
        <title>Georgenia sp.10Sc9-8, isolated from a soil sample collected from the Taklamakan desert.</title>
        <authorList>
            <person name="Liu S."/>
        </authorList>
    </citation>
    <scope>NUCLEOTIDE SEQUENCE</scope>
    <source>
        <strain evidence="4">10Sc9-8</strain>
    </source>
</reference>
<dbReference type="Gene3D" id="1.10.10.1320">
    <property type="entry name" value="Anti-sigma factor, zinc-finger domain"/>
    <property type="match status" value="1"/>
</dbReference>
<comment type="caution">
    <text evidence="4">The sequence shown here is derived from an EMBL/GenBank/DDBJ whole genome shotgun (WGS) entry which is preliminary data.</text>
</comment>
<feature type="domain" description="Putative zinc-finger" evidence="3">
    <location>
        <begin position="38"/>
        <end position="72"/>
    </location>
</feature>
<keyword evidence="1" id="KW-0805">Transcription regulation</keyword>
<dbReference type="Proteomes" id="UP001165561">
    <property type="component" value="Unassembled WGS sequence"/>
</dbReference>
<dbReference type="InterPro" id="IPR027383">
    <property type="entry name" value="Znf_put"/>
</dbReference>
<keyword evidence="2" id="KW-0804">Transcription</keyword>
<keyword evidence="5" id="KW-1185">Reference proteome</keyword>
<proteinExistence type="predicted"/>
<gene>
    <name evidence="4" type="primary">rsrA</name>
    <name evidence="4" type="ORF">PU560_07220</name>
</gene>
<evidence type="ECO:0000313" key="5">
    <source>
        <dbReference type="Proteomes" id="UP001165561"/>
    </source>
</evidence>
<evidence type="ECO:0000256" key="1">
    <source>
        <dbReference type="ARBA" id="ARBA00023015"/>
    </source>
</evidence>
<organism evidence="4 5">
    <name type="scientific">Georgenia halotolerans</name>
    <dbReference type="NCBI Taxonomy" id="3028317"/>
    <lineage>
        <taxon>Bacteria</taxon>
        <taxon>Bacillati</taxon>
        <taxon>Actinomycetota</taxon>
        <taxon>Actinomycetes</taxon>
        <taxon>Micrococcales</taxon>
        <taxon>Bogoriellaceae</taxon>
        <taxon>Georgenia</taxon>
    </lineage>
</organism>
<evidence type="ECO:0000259" key="3">
    <source>
        <dbReference type="Pfam" id="PF13490"/>
    </source>
</evidence>
<protein>
    <submittedName>
        <fullName evidence="4">Mycothiol system anti-sigma-R factor</fullName>
    </submittedName>
</protein>
<evidence type="ECO:0000256" key="2">
    <source>
        <dbReference type="ARBA" id="ARBA00023163"/>
    </source>
</evidence>
<dbReference type="Pfam" id="PF13490">
    <property type="entry name" value="zf-HC2"/>
    <property type="match status" value="1"/>
</dbReference>
<sequence length="99" mass="11461">MTEQSRPNEQAREHVQRMADRFLAERGQDVRAEGQCNCDELLDHLFEFLDSELDERERARLSDHVDGCPTCHEAADVEQHVRALIRRSCTEVAPDSLRL</sequence>